<keyword evidence="10 17" id="KW-1133">Transmembrane helix</keyword>
<feature type="compositionally biased region" description="Acidic residues" evidence="16">
    <location>
        <begin position="762"/>
        <end position="773"/>
    </location>
</feature>
<keyword evidence="13 17" id="KW-0472">Membrane</keyword>
<dbReference type="PROSITE" id="PS50105">
    <property type="entry name" value="SAM_DOMAIN"/>
    <property type="match status" value="1"/>
</dbReference>
<evidence type="ECO:0000256" key="12">
    <source>
        <dbReference type="ARBA" id="ARBA00023065"/>
    </source>
</evidence>
<evidence type="ECO:0000256" key="14">
    <source>
        <dbReference type="ARBA" id="ARBA00023180"/>
    </source>
</evidence>
<keyword evidence="8" id="KW-0256">Endoplasmic reticulum</keyword>
<feature type="region of interest" description="Disordered" evidence="16">
    <location>
        <begin position="708"/>
        <end position="791"/>
    </location>
</feature>
<feature type="transmembrane region" description="Helical" evidence="17">
    <location>
        <begin position="204"/>
        <end position="226"/>
    </location>
</feature>
<feature type="compositionally biased region" description="Low complexity" evidence="16">
    <location>
        <begin position="547"/>
        <end position="569"/>
    </location>
</feature>
<keyword evidence="9" id="KW-0106">Calcium</keyword>
<keyword evidence="3" id="KW-0597">Phosphoprotein</keyword>
<keyword evidence="7 18" id="KW-0732">Signal</keyword>
<feature type="domain" description="SAM" evidence="19">
    <location>
        <begin position="122"/>
        <end position="180"/>
    </location>
</feature>
<dbReference type="GO" id="GO:0005789">
    <property type="term" value="C:endoplasmic reticulum membrane"/>
    <property type="evidence" value="ECO:0007669"/>
    <property type="project" value="UniProtKB-SubCell"/>
</dbReference>
<dbReference type="GO" id="GO:0005246">
    <property type="term" value="F:calcium channel regulator activity"/>
    <property type="evidence" value="ECO:0007669"/>
    <property type="project" value="InterPro"/>
</dbReference>
<feature type="compositionally biased region" description="Basic residues" evidence="16">
    <location>
        <begin position="777"/>
        <end position="791"/>
    </location>
</feature>
<keyword evidence="2" id="KW-0813">Transport</keyword>
<evidence type="ECO:0000313" key="21">
    <source>
        <dbReference type="RefSeq" id="XP_006032134.1"/>
    </source>
</evidence>
<evidence type="ECO:0000256" key="5">
    <source>
        <dbReference type="ARBA" id="ARBA00022692"/>
    </source>
</evidence>
<keyword evidence="4" id="KW-0109">Calcium transport</keyword>
<evidence type="ECO:0000259" key="19">
    <source>
        <dbReference type="PROSITE" id="PS50105"/>
    </source>
</evidence>
<feature type="chain" id="PRO_5010590195" evidence="18">
    <location>
        <begin position="23"/>
        <end position="791"/>
    </location>
</feature>
<dbReference type="InterPro" id="IPR037608">
    <property type="entry name" value="STIM1/2"/>
</dbReference>
<dbReference type="CDD" id="cd09573">
    <property type="entry name" value="SAM_STIM1"/>
    <property type="match status" value="1"/>
</dbReference>
<dbReference type="Gene3D" id="1.10.238.180">
    <property type="match status" value="1"/>
</dbReference>
<evidence type="ECO:0000256" key="11">
    <source>
        <dbReference type="ARBA" id="ARBA00023054"/>
    </source>
</evidence>
<dbReference type="GeneID" id="102375562"/>
<evidence type="ECO:0000256" key="10">
    <source>
        <dbReference type="ARBA" id="ARBA00022989"/>
    </source>
</evidence>
<evidence type="ECO:0000256" key="8">
    <source>
        <dbReference type="ARBA" id="ARBA00022824"/>
    </source>
</evidence>
<evidence type="ECO:0000256" key="18">
    <source>
        <dbReference type="SAM" id="SignalP"/>
    </source>
</evidence>
<dbReference type="CTD" id="6786"/>
<dbReference type="GO" id="GO:0006874">
    <property type="term" value="P:intracellular calcium ion homeostasis"/>
    <property type="evidence" value="ECO:0007669"/>
    <property type="project" value="TreeGrafter"/>
</dbReference>
<dbReference type="Pfam" id="PF16533">
    <property type="entry name" value="SOAR"/>
    <property type="match status" value="1"/>
</dbReference>
<dbReference type="Gene3D" id="1.20.5.340">
    <property type="match status" value="1"/>
</dbReference>
<evidence type="ECO:0000256" key="15">
    <source>
        <dbReference type="SAM" id="Coils"/>
    </source>
</evidence>
<name>A0A1U7SAE3_ALLSI</name>
<dbReference type="GO" id="GO:0005886">
    <property type="term" value="C:plasma membrane"/>
    <property type="evidence" value="ECO:0007669"/>
    <property type="project" value="TreeGrafter"/>
</dbReference>
<accession>A0A1U7SAE3</accession>
<feature type="compositionally biased region" description="Low complexity" evidence="16">
    <location>
        <begin position="724"/>
        <end position="743"/>
    </location>
</feature>
<keyword evidence="11 15" id="KW-0175">Coiled coil</keyword>
<evidence type="ECO:0000256" key="9">
    <source>
        <dbReference type="ARBA" id="ARBA00022837"/>
    </source>
</evidence>
<dbReference type="InterPro" id="IPR032393">
    <property type="entry name" value="SOAR_STIM1/2"/>
</dbReference>
<dbReference type="GO" id="GO:0002115">
    <property type="term" value="P:store-operated calcium entry"/>
    <property type="evidence" value="ECO:0007669"/>
    <property type="project" value="TreeGrafter"/>
</dbReference>
<dbReference type="InterPro" id="IPR013761">
    <property type="entry name" value="SAM/pointed_sf"/>
</dbReference>
<keyword evidence="20" id="KW-1185">Reference proteome</keyword>
<dbReference type="GO" id="GO:0051049">
    <property type="term" value="P:regulation of transport"/>
    <property type="evidence" value="ECO:0007669"/>
    <property type="project" value="UniProtKB-ARBA"/>
</dbReference>
<evidence type="ECO:0000313" key="20">
    <source>
        <dbReference type="Proteomes" id="UP000189705"/>
    </source>
</evidence>
<feature type="region of interest" description="Disordered" evidence="16">
    <location>
        <begin position="534"/>
        <end position="569"/>
    </location>
</feature>
<keyword evidence="5 17" id="KW-0812">Transmembrane</keyword>
<dbReference type="FunFam" id="1.20.5.340:FF:000011">
    <property type="entry name" value="Stromal interaction molecule 1"/>
    <property type="match status" value="1"/>
</dbReference>
<keyword evidence="12" id="KW-0406">Ion transport</keyword>
<dbReference type="FunFam" id="1.10.150.50:FF:000009">
    <property type="entry name" value="Stromal interaction molecule 1"/>
    <property type="match status" value="1"/>
</dbReference>
<feature type="signal peptide" evidence="18">
    <location>
        <begin position="1"/>
        <end position="22"/>
    </location>
</feature>
<comment type="subcellular location">
    <subcellularLocation>
        <location evidence="1">Endoplasmic reticulum membrane</location>
        <topology evidence="1">Single-pass type I membrane protein</topology>
    </subcellularLocation>
</comment>
<feature type="coiled-coil region" evidence="15">
    <location>
        <begin position="241"/>
        <end position="328"/>
    </location>
</feature>
<dbReference type="PANTHER" id="PTHR15136:SF9">
    <property type="entry name" value="STROMAL INTERACTION MOLECULE 1"/>
    <property type="match status" value="1"/>
</dbReference>
<dbReference type="Pfam" id="PF25578">
    <property type="entry name" value="EF-hand_STIM1"/>
    <property type="match status" value="1"/>
</dbReference>
<keyword evidence="6" id="KW-0479">Metal-binding</keyword>
<evidence type="ECO:0000256" key="2">
    <source>
        <dbReference type="ARBA" id="ARBA00022448"/>
    </source>
</evidence>
<dbReference type="InterPro" id="IPR037609">
    <property type="entry name" value="STIM1_SAM"/>
</dbReference>
<evidence type="ECO:0000256" key="17">
    <source>
        <dbReference type="SAM" id="Phobius"/>
    </source>
</evidence>
<dbReference type="Gene3D" id="1.10.150.50">
    <property type="entry name" value="Transcription Factor, Ets-1"/>
    <property type="match status" value="1"/>
</dbReference>
<dbReference type="Pfam" id="PF07647">
    <property type="entry name" value="SAM_2"/>
    <property type="match status" value="1"/>
</dbReference>
<dbReference type="Gene3D" id="1.10.287.3550">
    <property type="match status" value="1"/>
</dbReference>
<dbReference type="InterPro" id="IPR001660">
    <property type="entry name" value="SAM"/>
</dbReference>
<dbReference type="FunFam" id="1.10.287.3550:FF:000001">
    <property type="entry name" value="Stromal interaction molecule 1"/>
    <property type="match status" value="1"/>
</dbReference>
<dbReference type="RefSeq" id="XP_006032134.1">
    <property type="nucleotide sequence ID" value="XM_006032072.3"/>
</dbReference>
<evidence type="ECO:0000256" key="16">
    <source>
        <dbReference type="SAM" id="MobiDB-lite"/>
    </source>
</evidence>
<dbReference type="eggNOG" id="KOG4403">
    <property type="taxonomic scope" value="Eukaryota"/>
</dbReference>
<dbReference type="AlphaFoldDB" id="A0A1U7SAE3"/>
<dbReference type="SMART" id="SM00454">
    <property type="entry name" value="SAM"/>
    <property type="match status" value="1"/>
</dbReference>
<reference evidence="21" key="1">
    <citation type="submission" date="2025-08" db="UniProtKB">
        <authorList>
            <consortium name="RefSeq"/>
        </authorList>
    </citation>
    <scope>IDENTIFICATION</scope>
</reference>
<evidence type="ECO:0000256" key="7">
    <source>
        <dbReference type="ARBA" id="ARBA00022729"/>
    </source>
</evidence>
<gene>
    <name evidence="21" type="primary">STIM1</name>
</gene>
<dbReference type="PANTHER" id="PTHR15136">
    <property type="entry name" value="STROMAL INTERACTION MOLECULE HOMOLOG"/>
    <property type="match status" value="1"/>
</dbReference>
<keyword evidence="14" id="KW-0325">Glycoprotein</keyword>
<dbReference type="FunFam" id="1.10.238.180:FF:000001">
    <property type="entry name" value="Stromal interaction molecule 1"/>
    <property type="match status" value="1"/>
</dbReference>
<dbReference type="GO" id="GO:0005509">
    <property type="term" value="F:calcium ion binding"/>
    <property type="evidence" value="ECO:0007669"/>
    <property type="project" value="TreeGrafter"/>
</dbReference>
<evidence type="ECO:0000256" key="6">
    <source>
        <dbReference type="ARBA" id="ARBA00022723"/>
    </source>
</evidence>
<dbReference type="Proteomes" id="UP000189705">
    <property type="component" value="Unplaced"/>
</dbReference>
<sequence length="791" mass="88410">MEPPSRAAVWVLCCVLLHHGRADRPPGSHLDETAIAEFCRIDKPLCHNEDEQLSFEAVRSIHKQMDDDANGNVDVEESDEFLREDLNYHDPTVKHSTFHGEDKLISVEDLWKSWKISEVYNWTVDEVVQWLITYVELPQYEDTFRKLQLSGHAMPRLAINNATMMGTVLKMTDRSHRQKLQLKALDTVLFGPPLLTRHNHLKDFLLVISIVIGVGGCWFAFIQNRYSKEHMKKMMKDLEGLQSAEQSLHDLQERLHKAQEEHRTVEVEKVTLEQKLQDEISIAKQEAHRLRELREGTENELSRQKYAEQELEQVRMALRNAEKELESRSRWSAPDALQKWLQLTHEVELQYYNIKKQNAEKQLLVAKEGAEKIKKKRNTLFGTFHVAHSSSLDDVDHKILTAKQALSEVTAALRERLHRWQQIEVLCGFQIVSNPGIHTLSAALNIDPSWMSMPRPSQAHFIMTDDVDDLDEEIVSPMSMQSPVLPSGVRQRLVDPQHALGSQRLVESYMQGQNELGQPVHYLAGRASLRRMHSLTGGPSLSSDLHGTGPSSATTTTSSSSCSSASTTTASAPACHAHPIYYHHTTSSYFLQMDSIPDLPPPDVTSGIRCRTESFGDLTRSESDSSIPHMSDHQRVCSPASKLLVARPNLLSRSTEEAAAALCGPTSNGGSRHAEAFAPERLAESPRVRNKAMVVNHGLAKSCSLGEMGQAAGSKHSHSDSSRSHSPSSTEPDTPSPTSDSRPGNAKITRIPQLAAKKSPGEDDSGSTGEETDSSQGKKKFPLKIFKKPKK</sequence>
<evidence type="ECO:0000256" key="4">
    <source>
        <dbReference type="ARBA" id="ARBA00022568"/>
    </source>
</evidence>
<dbReference type="SUPFAM" id="SSF47769">
    <property type="entry name" value="SAM/Pointed domain"/>
    <property type="match status" value="1"/>
</dbReference>
<evidence type="ECO:0000256" key="13">
    <source>
        <dbReference type="ARBA" id="ARBA00023136"/>
    </source>
</evidence>
<evidence type="ECO:0000256" key="1">
    <source>
        <dbReference type="ARBA" id="ARBA00004115"/>
    </source>
</evidence>
<dbReference type="KEGG" id="asn:102375562"/>
<protein>
    <submittedName>
        <fullName evidence="21">Stromal interaction molecule 1 isoform X2</fullName>
    </submittedName>
</protein>
<evidence type="ECO:0000256" key="3">
    <source>
        <dbReference type="ARBA" id="ARBA00022553"/>
    </source>
</evidence>
<dbReference type="InterPro" id="IPR057835">
    <property type="entry name" value="EF-hand_STIM1/2"/>
</dbReference>
<organism evidence="20 21">
    <name type="scientific">Alligator sinensis</name>
    <name type="common">Chinese alligator</name>
    <dbReference type="NCBI Taxonomy" id="38654"/>
    <lineage>
        <taxon>Eukaryota</taxon>
        <taxon>Metazoa</taxon>
        <taxon>Chordata</taxon>
        <taxon>Craniata</taxon>
        <taxon>Vertebrata</taxon>
        <taxon>Euteleostomi</taxon>
        <taxon>Archelosauria</taxon>
        <taxon>Archosauria</taxon>
        <taxon>Crocodylia</taxon>
        <taxon>Alligatoridae</taxon>
        <taxon>Alligatorinae</taxon>
        <taxon>Alligator</taxon>
    </lineage>
</organism>
<proteinExistence type="predicted"/>
<dbReference type="CDD" id="cd11722">
    <property type="entry name" value="SOAR"/>
    <property type="match status" value="1"/>
</dbReference>